<reference evidence="1 2" key="1">
    <citation type="submission" date="2017-12" db="EMBL/GenBank/DDBJ databases">
        <title>Comparative Functional Genomics of Dry Heat Resistant strains isolated from the Viking Spacecraft.</title>
        <authorList>
            <person name="Seuylemezian A."/>
            <person name="Cooper K."/>
            <person name="Vaishampayan P."/>
        </authorList>
    </citation>
    <scope>NUCLEOTIDE SEQUENCE [LARGE SCALE GENOMIC DNA]</scope>
    <source>
        <strain evidence="1 2">V48-19</strain>
    </source>
</reference>
<sequence length="171" mass="19802">MSKIALFEALPLRNAISKRIQELLQERDSVAYVEHDKDEKYTKPTKTVDQITAELESTKKDYRELVVLIAKANLDAKVLWDEKELSITEALELAQQLRGEANKLKSYGRSQKTERVNSYSDVISYREALFDPDKMQTKGLKLERMANRLSNSIEKANHNYEIEFEAADKYL</sequence>
<accession>A0A9Q6A8S9</accession>
<dbReference type="Gene3D" id="6.10.320.10">
    <property type="match status" value="1"/>
</dbReference>
<proteinExistence type="predicted"/>
<dbReference type="EMBL" id="PGUV01000007">
    <property type="protein sequence ID" value="PLS07597.1"/>
    <property type="molecule type" value="Genomic_DNA"/>
</dbReference>
<evidence type="ECO:0000313" key="2">
    <source>
        <dbReference type="Proteomes" id="UP000234803"/>
    </source>
</evidence>
<dbReference type="RefSeq" id="WP_061187729.1">
    <property type="nucleotide sequence ID" value="NZ_JAHLNF010000002.1"/>
</dbReference>
<comment type="caution">
    <text evidence="1">The sequence shown here is derived from an EMBL/GenBank/DDBJ whole genome shotgun (WGS) entry which is preliminary data.</text>
</comment>
<dbReference type="Proteomes" id="UP000234803">
    <property type="component" value="Unassembled WGS sequence"/>
</dbReference>
<evidence type="ECO:0000313" key="1">
    <source>
        <dbReference type="EMBL" id="PLS07597.1"/>
    </source>
</evidence>
<organism evidence="1 2">
    <name type="scientific">Bacillus halotolerans</name>
    <dbReference type="NCBI Taxonomy" id="260554"/>
    <lineage>
        <taxon>Bacteria</taxon>
        <taxon>Bacillati</taxon>
        <taxon>Bacillota</taxon>
        <taxon>Bacilli</taxon>
        <taxon>Bacillales</taxon>
        <taxon>Bacillaceae</taxon>
        <taxon>Bacillus</taxon>
    </lineage>
</organism>
<name>A0A9Q6A8S9_9BACI</name>
<dbReference type="AlphaFoldDB" id="A0A9Q6A8S9"/>
<protein>
    <submittedName>
        <fullName evidence="1">Uncharacterized protein</fullName>
    </submittedName>
</protein>
<gene>
    <name evidence="1" type="ORF">CUU63_09875</name>
</gene>